<evidence type="ECO:0000256" key="6">
    <source>
        <dbReference type="ARBA" id="ARBA00023136"/>
    </source>
</evidence>
<name>A0ABT6FHH7_9BACT</name>
<evidence type="ECO:0000256" key="8">
    <source>
        <dbReference type="SAM" id="Phobius"/>
    </source>
</evidence>
<sequence>MTDDLRLLMTFGSVLAAAAFVLCAGFGGVARRMAPRWGLLDRPGGHKGHAAPVPLGGGVAIWLAVVLVLGACGAVVLLSGDSLPVGVARHANGLRERAGELALILGLATIMMVVGFIDDRVSLSWKPRLAIQVACAAVVAAAGVRVTLFGPFTHPLIGGAVTTLWIVAMTNAFNMLDNMDGLAAGVGLIAAFLFGAAQAAVGGLFAPAVLLILVGALAGFLVHNHAPARLYMGDAGSNFLGFLLGSMTVAGNFFQGGRASPFGVLTPLLVMAVPLYDMTSVILIRLSEGRSPFQPDRRHFSHRLVGRGLTPPQAVWTIDLVTLACGLGALLLHRLDAWGAAVVLAQTGCLLGIVAILELSGTGSGTGTERSLGQSRLETAGSLAAGTGRSPGGVDDPADRP</sequence>
<evidence type="ECO:0000313" key="9">
    <source>
        <dbReference type="EMBL" id="MDG3006994.1"/>
    </source>
</evidence>
<dbReference type="InterPro" id="IPR000715">
    <property type="entry name" value="Glycosyl_transferase_4"/>
</dbReference>
<keyword evidence="3 9" id="KW-0808">Transferase</keyword>
<accession>A0ABT6FHH7</accession>
<dbReference type="CDD" id="cd06853">
    <property type="entry name" value="GT_WecA_like"/>
    <property type="match status" value="1"/>
</dbReference>
<reference evidence="9 10" key="1">
    <citation type="submission" date="2023-03" db="EMBL/GenBank/DDBJ databases">
        <title>Paludisphaera mucosa sp. nov. a novel planctomycete from northern fen.</title>
        <authorList>
            <person name="Ivanova A."/>
        </authorList>
    </citation>
    <scope>NUCLEOTIDE SEQUENCE [LARGE SCALE GENOMIC DNA]</scope>
    <source>
        <strain evidence="9 10">Pla2</strain>
    </source>
</reference>
<gene>
    <name evidence="9" type="ORF">PZE19_24770</name>
</gene>
<feature type="transmembrane region" description="Helical" evidence="8">
    <location>
        <begin position="129"/>
        <end position="150"/>
    </location>
</feature>
<feature type="transmembrane region" description="Helical" evidence="8">
    <location>
        <begin position="266"/>
        <end position="287"/>
    </location>
</feature>
<dbReference type="EMBL" id="JARRAG010000002">
    <property type="protein sequence ID" value="MDG3006994.1"/>
    <property type="molecule type" value="Genomic_DNA"/>
</dbReference>
<feature type="compositionally biased region" description="Low complexity" evidence="7">
    <location>
        <begin position="363"/>
        <end position="373"/>
    </location>
</feature>
<protein>
    <submittedName>
        <fullName evidence="9">MraY family glycosyltransferase</fullName>
        <ecNumber evidence="9">2.7.8.-</ecNumber>
    </submittedName>
</protein>
<organism evidence="9 10">
    <name type="scientific">Paludisphaera mucosa</name>
    <dbReference type="NCBI Taxonomy" id="3030827"/>
    <lineage>
        <taxon>Bacteria</taxon>
        <taxon>Pseudomonadati</taxon>
        <taxon>Planctomycetota</taxon>
        <taxon>Planctomycetia</taxon>
        <taxon>Isosphaerales</taxon>
        <taxon>Isosphaeraceae</taxon>
        <taxon>Paludisphaera</taxon>
    </lineage>
</organism>
<keyword evidence="5 8" id="KW-1133">Transmembrane helix</keyword>
<evidence type="ECO:0000256" key="1">
    <source>
        <dbReference type="ARBA" id="ARBA00004651"/>
    </source>
</evidence>
<feature type="region of interest" description="Disordered" evidence="7">
    <location>
        <begin position="363"/>
        <end position="401"/>
    </location>
</feature>
<dbReference type="Proteomes" id="UP001216907">
    <property type="component" value="Unassembled WGS sequence"/>
</dbReference>
<evidence type="ECO:0000256" key="5">
    <source>
        <dbReference type="ARBA" id="ARBA00022989"/>
    </source>
</evidence>
<keyword evidence="10" id="KW-1185">Reference proteome</keyword>
<keyword evidence="6 8" id="KW-0472">Membrane</keyword>
<evidence type="ECO:0000256" key="3">
    <source>
        <dbReference type="ARBA" id="ARBA00022679"/>
    </source>
</evidence>
<dbReference type="Pfam" id="PF00953">
    <property type="entry name" value="Glycos_transf_4"/>
    <property type="match status" value="1"/>
</dbReference>
<dbReference type="PANTHER" id="PTHR22926">
    <property type="entry name" value="PHOSPHO-N-ACETYLMURAMOYL-PENTAPEPTIDE-TRANSFERASE"/>
    <property type="match status" value="1"/>
</dbReference>
<feature type="transmembrane region" description="Helical" evidence="8">
    <location>
        <begin position="6"/>
        <end position="30"/>
    </location>
</feature>
<comment type="subcellular location">
    <subcellularLocation>
        <location evidence="1">Cell membrane</location>
        <topology evidence="1">Multi-pass membrane protein</topology>
    </subcellularLocation>
</comment>
<evidence type="ECO:0000256" key="2">
    <source>
        <dbReference type="ARBA" id="ARBA00022475"/>
    </source>
</evidence>
<dbReference type="EC" id="2.7.8.-" evidence="9"/>
<dbReference type="GO" id="GO:0016740">
    <property type="term" value="F:transferase activity"/>
    <property type="evidence" value="ECO:0007669"/>
    <property type="project" value="UniProtKB-KW"/>
</dbReference>
<feature type="transmembrane region" description="Helical" evidence="8">
    <location>
        <begin position="235"/>
        <end position="254"/>
    </location>
</feature>
<dbReference type="PANTHER" id="PTHR22926:SF3">
    <property type="entry name" value="UNDECAPRENYL-PHOSPHATE ALPHA-N-ACETYLGLUCOSAMINYL 1-PHOSPHATE TRANSFERASE"/>
    <property type="match status" value="1"/>
</dbReference>
<comment type="caution">
    <text evidence="9">The sequence shown here is derived from an EMBL/GenBank/DDBJ whole genome shotgun (WGS) entry which is preliminary data.</text>
</comment>
<feature type="transmembrane region" description="Helical" evidence="8">
    <location>
        <begin position="51"/>
        <end position="78"/>
    </location>
</feature>
<dbReference type="RefSeq" id="WP_277863284.1">
    <property type="nucleotide sequence ID" value="NZ_JARRAG010000002.1"/>
</dbReference>
<evidence type="ECO:0000256" key="4">
    <source>
        <dbReference type="ARBA" id="ARBA00022692"/>
    </source>
</evidence>
<evidence type="ECO:0000256" key="7">
    <source>
        <dbReference type="SAM" id="MobiDB-lite"/>
    </source>
</evidence>
<keyword evidence="4 8" id="KW-0812">Transmembrane</keyword>
<proteinExistence type="predicted"/>
<feature type="transmembrane region" description="Helical" evidence="8">
    <location>
        <begin position="204"/>
        <end position="223"/>
    </location>
</feature>
<evidence type="ECO:0000313" key="10">
    <source>
        <dbReference type="Proteomes" id="UP001216907"/>
    </source>
</evidence>
<keyword evidence="2" id="KW-1003">Cell membrane</keyword>
<feature type="transmembrane region" description="Helical" evidence="8">
    <location>
        <begin position="156"/>
        <end position="174"/>
    </location>
</feature>
<feature type="transmembrane region" description="Helical" evidence="8">
    <location>
        <begin position="98"/>
        <end position="117"/>
    </location>
</feature>